<dbReference type="OrthoDB" id="3359487at2759"/>
<dbReference type="InterPro" id="IPR012337">
    <property type="entry name" value="RNaseH-like_sf"/>
</dbReference>
<reference evidence="1 2" key="1">
    <citation type="submission" date="2018-06" db="EMBL/GenBank/DDBJ databases">
        <title>A transcriptomic atlas of mushroom development highlights an independent origin of complex multicellularity.</title>
        <authorList>
            <consortium name="DOE Joint Genome Institute"/>
            <person name="Krizsan K."/>
            <person name="Almasi E."/>
            <person name="Merenyi Z."/>
            <person name="Sahu N."/>
            <person name="Viragh M."/>
            <person name="Koszo T."/>
            <person name="Mondo S."/>
            <person name="Kiss B."/>
            <person name="Balint B."/>
            <person name="Kues U."/>
            <person name="Barry K."/>
            <person name="Hegedus J.C."/>
            <person name="Henrissat B."/>
            <person name="Johnson J."/>
            <person name="Lipzen A."/>
            <person name="Ohm R."/>
            <person name="Nagy I."/>
            <person name="Pangilinan J."/>
            <person name="Yan J."/>
            <person name="Xiong Y."/>
            <person name="Grigoriev I.V."/>
            <person name="Hibbett D.S."/>
            <person name="Nagy L.G."/>
        </authorList>
    </citation>
    <scope>NUCLEOTIDE SEQUENCE [LARGE SCALE GENOMIC DNA]</scope>
    <source>
        <strain evidence="1 2">SZMC22713</strain>
    </source>
</reference>
<dbReference type="AlphaFoldDB" id="A0A4Y7PGU7"/>
<accession>A0A4Y7PGU7</accession>
<name>A0A4Y7PGU7_9AGAM</name>
<organism evidence="1 2">
    <name type="scientific">Rickenella mellea</name>
    <dbReference type="NCBI Taxonomy" id="50990"/>
    <lineage>
        <taxon>Eukaryota</taxon>
        <taxon>Fungi</taxon>
        <taxon>Dikarya</taxon>
        <taxon>Basidiomycota</taxon>
        <taxon>Agaricomycotina</taxon>
        <taxon>Agaricomycetes</taxon>
        <taxon>Hymenochaetales</taxon>
        <taxon>Rickenellaceae</taxon>
        <taxon>Rickenella</taxon>
    </lineage>
</organism>
<gene>
    <name evidence="1" type="ORF">BD410DRAFT_733965</name>
</gene>
<dbReference type="VEuPathDB" id="FungiDB:BD410DRAFT_733965"/>
<dbReference type="SUPFAM" id="SSF53098">
    <property type="entry name" value="Ribonuclease H-like"/>
    <property type="match status" value="1"/>
</dbReference>
<sequence length="158" mass="18244">MEQHNTSRGPKLKKYRLSNEEWDVLKQLSPLLQRFLAATERISKSAVPLIHEVIPLIDSLTDTLAAAVLDEALHPVVRAAMARGVEVLNRYYSKTDDSVMYRLAMLLHPRYKTTYFTRQGWLTEWIDNAIALLREEYEKNYAGARVTESIVRFCYLVG</sequence>
<dbReference type="EMBL" id="ML170330">
    <property type="protein sequence ID" value="TDL14515.1"/>
    <property type="molecule type" value="Genomic_DNA"/>
</dbReference>
<protein>
    <submittedName>
        <fullName evidence="1">Uncharacterized protein</fullName>
    </submittedName>
</protein>
<evidence type="ECO:0000313" key="2">
    <source>
        <dbReference type="Proteomes" id="UP000294933"/>
    </source>
</evidence>
<dbReference type="Proteomes" id="UP000294933">
    <property type="component" value="Unassembled WGS sequence"/>
</dbReference>
<keyword evidence="2" id="KW-1185">Reference proteome</keyword>
<evidence type="ECO:0000313" key="1">
    <source>
        <dbReference type="EMBL" id="TDL14515.1"/>
    </source>
</evidence>
<proteinExistence type="predicted"/>
<dbReference type="STRING" id="50990.A0A4Y7PGU7"/>